<dbReference type="OrthoDB" id="7617128at2759"/>
<dbReference type="STRING" id="166423.A0A0M8ZYR5"/>
<protein>
    <recommendedName>
        <fullName evidence="2">DUF7041 domain-containing protein</fullName>
    </recommendedName>
</protein>
<reference evidence="3 4" key="1">
    <citation type="submission" date="2015-07" db="EMBL/GenBank/DDBJ databases">
        <title>The genome of Melipona quadrifasciata.</title>
        <authorList>
            <person name="Pan H."/>
            <person name="Kapheim K."/>
        </authorList>
    </citation>
    <scope>NUCLEOTIDE SEQUENCE [LARGE SCALE GENOMIC DNA]</scope>
    <source>
        <strain evidence="3">0111107301</strain>
        <tissue evidence="3">Whole body</tissue>
    </source>
</reference>
<evidence type="ECO:0000313" key="4">
    <source>
        <dbReference type="Proteomes" id="UP000053105"/>
    </source>
</evidence>
<evidence type="ECO:0000259" key="2">
    <source>
        <dbReference type="Pfam" id="PF23055"/>
    </source>
</evidence>
<dbReference type="InterPro" id="IPR055469">
    <property type="entry name" value="DUF7041"/>
</dbReference>
<proteinExistence type="predicted"/>
<dbReference type="PANTHER" id="PTHR33327">
    <property type="entry name" value="ENDONUCLEASE"/>
    <property type="match status" value="1"/>
</dbReference>
<name>A0A0M8ZYR5_9HYME</name>
<gene>
    <name evidence="3" type="ORF">WN51_13918</name>
</gene>
<dbReference type="Pfam" id="PF23055">
    <property type="entry name" value="DUF7041"/>
    <property type="match status" value="1"/>
</dbReference>
<feature type="region of interest" description="Disordered" evidence="1">
    <location>
        <begin position="253"/>
        <end position="274"/>
    </location>
</feature>
<dbReference type="Proteomes" id="UP000053105">
    <property type="component" value="Unassembled WGS sequence"/>
</dbReference>
<feature type="domain" description="DUF7041" evidence="2">
    <location>
        <begin position="38"/>
        <end position="120"/>
    </location>
</feature>
<accession>A0A0M8ZYR5</accession>
<sequence>MATSCSSIQAHIPPVEETHIPPVTETPTIDAVIPQHFPPFNRENLKLWFLQVEAAMRLNRLTSDSSRFNYIIPCIPSDLCTTSIMNIIETPPDSNKYDTLKSKLLELFGKSEETKIHQLLRICRMSDEKPSHFLQRMRSMVEKNMPDSVLKIIFLEQIPQSVCNALAVRPDADLTTLALLADRVMEFRSSRITSMSRSNMATSAWQSRAEDCYQEDNLVISHQPRENNVITHQLAEITRRMAAIETNMSRCRSFQRQSRSRGRQPQSRQRSTSTGRRGLCYYHFKFGARAYQCRTPCMWSSITVS</sequence>
<dbReference type="AlphaFoldDB" id="A0A0M8ZYR5"/>
<dbReference type="PANTHER" id="PTHR33327:SF3">
    <property type="entry name" value="RNA-DIRECTED DNA POLYMERASE"/>
    <property type="match status" value="1"/>
</dbReference>
<keyword evidence="4" id="KW-1185">Reference proteome</keyword>
<evidence type="ECO:0000313" key="3">
    <source>
        <dbReference type="EMBL" id="KOX73840.1"/>
    </source>
</evidence>
<organism evidence="3 4">
    <name type="scientific">Melipona quadrifasciata</name>
    <dbReference type="NCBI Taxonomy" id="166423"/>
    <lineage>
        <taxon>Eukaryota</taxon>
        <taxon>Metazoa</taxon>
        <taxon>Ecdysozoa</taxon>
        <taxon>Arthropoda</taxon>
        <taxon>Hexapoda</taxon>
        <taxon>Insecta</taxon>
        <taxon>Pterygota</taxon>
        <taxon>Neoptera</taxon>
        <taxon>Endopterygota</taxon>
        <taxon>Hymenoptera</taxon>
        <taxon>Apocrita</taxon>
        <taxon>Aculeata</taxon>
        <taxon>Apoidea</taxon>
        <taxon>Anthophila</taxon>
        <taxon>Apidae</taxon>
        <taxon>Melipona</taxon>
    </lineage>
</organism>
<evidence type="ECO:0000256" key="1">
    <source>
        <dbReference type="SAM" id="MobiDB-lite"/>
    </source>
</evidence>
<dbReference type="EMBL" id="KQ435794">
    <property type="protein sequence ID" value="KOX73840.1"/>
    <property type="molecule type" value="Genomic_DNA"/>
</dbReference>